<dbReference type="GO" id="GO:0004567">
    <property type="term" value="F:beta-mannosidase activity"/>
    <property type="evidence" value="ECO:0007669"/>
    <property type="project" value="TreeGrafter"/>
</dbReference>
<reference evidence="3" key="1">
    <citation type="submission" date="2022-11" db="UniProtKB">
        <authorList>
            <consortium name="WormBaseParasite"/>
        </authorList>
    </citation>
    <scope>IDENTIFICATION</scope>
</reference>
<sequence length="149" mass="17271">MSTLDYDINKQAVDYISLYVDQIQPQVKSLDPSRPFVLSSPSNGIFSEQEGGISRSLDPQDQFYGDVHYYIASGNMWSPSVYPIPRCATEFGIYSIPLTATMNRWVNPDEWTHGSYWMQMRQHYYEGNLHLLDMIFMYHLEVGVKAKSR</sequence>
<dbReference type="AlphaFoldDB" id="A0A914EBJ8"/>
<organism evidence="2 3">
    <name type="scientific">Acrobeloides nanus</name>
    <dbReference type="NCBI Taxonomy" id="290746"/>
    <lineage>
        <taxon>Eukaryota</taxon>
        <taxon>Metazoa</taxon>
        <taxon>Ecdysozoa</taxon>
        <taxon>Nematoda</taxon>
        <taxon>Chromadorea</taxon>
        <taxon>Rhabditida</taxon>
        <taxon>Tylenchina</taxon>
        <taxon>Cephalobomorpha</taxon>
        <taxon>Cephaloboidea</taxon>
        <taxon>Cephalobidae</taxon>
        <taxon>Acrobeloides</taxon>
    </lineage>
</organism>
<evidence type="ECO:0000256" key="1">
    <source>
        <dbReference type="ARBA" id="ARBA00023295"/>
    </source>
</evidence>
<dbReference type="GO" id="GO:0006516">
    <property type="term" value="P:glycoprotein catabolic process"/>
    <property type="evidence" value="ECO:0007669"/>
    <property type="project" value="TreeGrafter"/>
</dbReference>
<proteinExistence type="predicted"/>
<dbReference type="SUPFAM" id="SSF51445">
    <property type="entry name" value="(Trans)glycosidases"/>
    <property type="match status" value="1"/>
</dbReference>
<keyword evidence="1" id="KW-0378">Hydrolase</keyword>
<dbReference type="WBParaSite" id="ACRNAN_scaffold6871.g32690.t1">
    <property type="protein sequence ID" value="ACRNAN_scaffold6871.g32690.t1"/>
    <property type="gene ID" value="ACRNAN_scaffold6871.g32690"/>
</dbReference>
<dbReference type="Gene3D" id="3.20.20.80">
    <property type="entry name" value="Glycosidases"/>
    <property type="match status" value="1"/>
</dbReference>
<keyword evidence="1" id="KW-0326">Glycosidase</keyword>
<name>A0A914EBJ8_9BILA</name>
<evidence type="ECO:0000313" key="2">
    <source>
        <dbReference type="Proteomes" id="UP000887540"/>
    </source>
</evidence>
<dbReference type="PANTHER" id="PTHR43730:SF1">
    <property type="entry name" value="BETA-MANNOSIDASE"/>
    <property type="match status" value="1"/>
</dbReference>
<dbReference type="InterPro" id="IPR017853">
    <property type="entry name" value="GH"/>
</dbReference>
<accession>A0A914EBJ8</accession>
<dbReference type="InterPro" id="IPR050887">
    <property type="entry name" value="Beta-mannosidase_GH2"/>
</dbReference>
<dbReference type="PANTHER" id="PTHR43730">
    <property type="entry name" value="BETA-MANNOSIDASE"/>
    <property type="match status" value="1"/>
</dbReference>
<protein>
    <submittedName>
        <fullName evidence="3">Uncharacterized protein</fullName>
    </submittedName>
</protein>
<dbReference type="Proteomes" id="UP000887540">
    <property type="component" value="Unplaced"/>
</dbReference>
<evidence type="ECO:0000313" key="3">
    <source>
        <dbReference type="WBParaSite" id="ACRNAN_scaffold6871.g32690.t1"/>
    </source>
</evidence>
<keyword evidence="2" id="KW-1185">Reference proteome</keyword>